<accession>A0A1G2HZD9</accession>
<dbReference type="AlphaFoldDB" id="A0A1G2HZD9"/>
<evidence type="ECO:0000313" key="1">
    <source>
        <dbReference type="EMBL" id="OGZ67178.1"/>
    </source>
</evidence>
<comment type="caution">
    <text evidence="1">The sequence shown here is derived from an EMBL/GenBank/DDBJ whole genome shotgun (WGS) entry which is preliminary data.</text>
</comment>
<organism evidence="1 2">
    <name type="scientific">Candidatus Staskawiczbacteria bacterium RIFCSPHIGHO2_02_FULL_34_9</name>
    <dbReference type="NCBI Taxonomy" id="1802206"/>
    <lineage>
        <taxon>Bacteria</taxon>
        <taxon>Candidatus Staskawicziibacteriota</taxon>
    </lineage>
</organism>
<evidence type="ECO:0000313" key="2">
    <source>
        <dbReference type="Proteomes" id="UP000176421"/>
    </source>
</evidence>
<reference evidence="1 2" key="1">
    <citation type="journal article" date="2016" name="Nat. Commun.">
        <title>Thousands of microbial genomes shed light on interconnected biogeochemical processes in an aquifer system.</title>
        <authorList>
            <person name="Anantharaman K."/>
            <person name="Brown C.T."/>
            <person name="Hug L.A."/>
            <person name="Sharon I."/>
            <person name="Castelle C.J."/>
            <person name="Probst A.J."/>
            <person name="Thomas B.C."/>
            <person name="Singh A."/>
            <person name="Wilkins M.J."/>
            <person name="Karaoz U."/>
            <person name="Brodie E.L."/>
            <person name="Williams K.H."/>
            <person name="Hubbard S.S."/>
            <person name="Banfield J.F."/>
        </authorList>
    </citation>
    <scope>NUCLEOTIDE SEQUENCE [LARGE SCALE GENOMIC DNA]</scope>
</reference>
<gene>
    <name evidence="1" type="ORF">A3D35_03565</name>
</gene>
<proteinExistence type="predicted"/>
<dbReference type="EMBL" id="MHOS01000042">
    <property type="protein sequence ID" value="OGZ67178.1"/>
    <property type="molecule type" value="Genomic_DNA"/>
</dbReference>
<name>A0A1G2HZD9_9BACT</name>
<sequence>MSTKFSQQSQLSELLNRVDGYANLDVVAKLKIEFNISQWEAGLLFYDVKRFLFLRATQEGVWSPPPKIDDGWHEFILFTKDYTDFCKLFFSRFIHHSPARINAKPKIGAVEVTIERAKVLYGRLSLNWDNPKKIQVSSCNCACGSCSCGF</sequence>
<protein>
    <submittedName>
        <fullName evidence="1">Uncharacterized protein</fullName>
    </submittedName>
</protein>
<dbReference type="Proteomes" id="UP000176421">
    <property type="component" value="Unassembled WGS sequence"/>
</dbReference>